<protein>
    <submittedName>
        <fullName evidence="1">Uncharacterized protein</fullName>
    </submittedName>
</protein>
<keyword evidence="2" id="KW-1185">Reference proteome</keyword>
<evidence type="ECO:0000313" key="2">
    <source>
        <dbReference type="Proteomes" id="UP000814128"/>
    </source>
</evidence>
<name>A0ACB8Q965_9AGAM</name>
<dbReference type="EMBL" id="MU273791">
    <property type="protein sequence ID" value="KAI0028113.1"/>
    <property type="molecule type" value="Genomic_DNA"/>
</dbReference>
<accession>A0ACB8Q965</accession>
<evidence type="ECO:0000313" key="1">
    <source>
        <dbReference type="EMBL" id="KAI0028113.1"/>
    </source>
</evidence>
<comment type="caution">
    <text evidence="1">The sequence shown here is derived from an EMBL/GenBank/DDBJ whole genome shotgun (WGS) entry which is preliminary data.</text>
</comment>
<gene>
    <name evidence="1" type="ORF">K488DRAFT_59504</name>
</gene>
<reference evidence="1" key="1">
    <citation type="submission" date="2021-02" db="EMBL/GenBank/DDBJ databases">
        <authorList>
            <consortium name="DOE Joint Genome Institute"/>
            <person name="Ahrendt S."/>
            <person name="Looney B.P."/>
            <person name="Miyauchi S."/>
            <person name="Morin E."/>
            <person name="Drula E."/>
            <person name="Courty P.E."/>
            <person name="Chicoki N."/>
            <person name="Fauchery L."/>
            <person name="Kohler A."/>
            <person name="Kuo A."/>
            <person name="Labutti K."/>
            <person name="Pangilinan J."/>
            <person name="Lipzen A."/>
            <person name="Riley R."/>
            <person name="Andreopoulos W."/>
            <person name="He G."/>
            <person name="Johnson J."/>
            <person name="Barry K.W."/>
            <person name="Grigoriev I.V."/>
            <person name="Nagy L."/>
            <person name="Hibbett D."/>
            <person name="Henrissat B."/>
            <person name="Matheny P.B."/>
            <person name="Labbe J."/>
            <person name="Martin F."/>
        </authorList>
    </citation>
    <scope>NUCLEOTIDE SEQUENCE</scope>
    <source>
        <strain evidence="1">EC-137</strain>
    </source>
</reference>
<organism evidence="1 2">
    <name type="scientific">Vararia minispora EC-137</name>
    <dbReference type="NCBI Taxonomy" id="1314806"/>
    <lineage>
        <taxon>Eukaryota</taxon>
        <taxon>Fungi</taxon>
        <taxon>Dikarya</taxon>
        <taxon>Basidiomycota</taxon>
        <taxon>Agaricomycotina</taxon>
        <taxon>Agaricomycetes</taxon>
        <taxon>Russulales</taxon>
        <taxon>Lachnocladiaceae</taxon>
        <taxon>Vararia</taxon>
    </lineage>
</organism>
<sequence length="238" mass="25481">MSLTQRKPSSNGAPDSGVAALQQYDDTEGHFSLVRSFRLADLVTIMNGFCGSFSLFCSAHYLLSKDVAHLHRAHIFPLAGLFFDFFDGKVARWRQSSSLLGQELDSLADLISFGVAPAVLAFAIGLRTVLDMTVLTVFICCGLARLARFNATVALVPKDATGKARYFEGLPIPSSLAIVGLMAFWTSKGWIEGKDGVPGGVLTLWGVPGGTGDVHVVSAIFGVWAAMMVSKTLRVPKP</sequence>
<reference evidence="1" key="2">
    <citation type="journal article" date="2022" name="New Phytol.">
        <title>Evolutionary transition to the ectomycorrhizal habit in the genomes of a hyperdiverse lineage of mushroom-forming fungi.</title>
        <authorList>
            <person name="Looney B."/>
            <person name="Miyauchi S."/>
            <person name="Morin E."/>
            <person name="Drula E."/>
            <person name="Courty P.E."/>
            <person name="Kohler A."/>
            <person name="Kuo A."/>
            <person name="LaButti K."/>
            <person name="Pangilinan J."/>
            <person name="Lipzen A."/>
            <person name="Riley R."/>
            <person name="Andreopoulos W."/>
            <person name="He G."/>
            <person name="Johnson J."/>
            <person name="Nolan M."/>
            <person name="Tritt A."/>
            <person name="Barry K.W."/>
            <person name="Grigoriev I.V."/>
            <person name="Nagy L.G."/>
            <person name="Hibbett D."/>
            <person name="Henrissat B."/>
            <person name="Matheny P.B."/>
            <person name="Labbe J."/>
            <person name="Martin F.M."/>
        </authorList>
    </citation>
    <scope>NUCLEOTIDE SEQUENCE</scope>
    <source>
        <strain evidence="1">EC-137</strain>
    </source>
</reference>
<proteinExistence type="predicted"/>
<dbReference type="Proteomes" id="UP000814128">
    <property type="component" value="Unassembled WGS sequence"/>
</dbReference>